<sequence>MELLKFNLTKVVRSI</sequence>
<evidence type="ECO:0000313" key="1">
    <source>
        <dbReference type="EMBL" id="EQB43045.1"/>
    </source>
</evidence>
<organism evidence="1 2">
    <name type="scientific">Colletotrichum gloeosporioides (strain Cg-14)</name>
    <name type="common">Anthracnose fungus</name>
    <name type="synonym">Glomerella cingulata</name>
    <dbReference type="NCBI Taxonomy" id="1237896"/>
    <lineage>
        <taxon>Eukaryota</taxon>
        <taxon>Fungi</taxon>
        <taxon>Dikarya</taxon>
        <taxon>Ascomycota</taxon>
        <taxon>Pezizomycotina</taxon>
        <taxon>Sordariomycetes</taxon>
        <taxon>Hypocreomycetidae</taxon>
        <taxon>Glomerellales</taxon>
        <taxon>Glomerellaceae</taxon>
        <taxon>Colletotrichum</taxon>
        <taxon>Colletotrichum gloeosporioides species complex</taxon>
    </lineage>
</organism>
<reference evidence="2" key="1">
    <citation type="journal article" date="2013" name="Mol. Plant Microbe Interact.">
        <title>Global aspects of pacC regulation of pathogenicity genes in Colletotrichum gloeosporioides as revealed by transcriptome analysis.</title>
        <authorList>
            <person name="Alkan N."/>
            <person name="Meng X."/>
            <person name="Friedlander G."/>
            <person name="Reuveni E."/>
            <person name="Sukno S."/>
            <person name="Sherman A."/>
            <person name="Thon M."/>
            <person name="Fluhr R."/>
            <person name="Prusky D."/>
        </authorList>
    </citation>
    <scope>NUCLEOTIDE SEQUENCE [LARGE SCALE GENOMIC DNA]</scope>
    <source>
        <strain evidence="2">Cg-14</strain>
    </source>
</reference>
<comment type="caution">
    <text evidence="1">The sequence shown here is derived from an EMBL/GenBank/DDBJ whole genome shotgun (WGS) entry which is preliminary data.</text>
</comment>
<dbReference type="HOGENOM" id="CLU_3434145_0_0_1"/>
<accession>T0L4B9</accession>
<dbReference type="EMBL" id="AMYD01004522">
    <property type="protein sequence ID" value="EQB43045.1"/>
    <property type="molecule type" value="Genomic_DNA"/>
</dbReference>
<proteinExistence type="predicted"/>
<name>T0L4B9_COLGC</name>
<dbReference type="Proteomes" id="UP000015530">
    <property type="component" value="Unassembled WGS sequence"/>
</dbReference>
<evidence type="ECO:0000313" key="2">
    <source>
        <dbReference type="Proteomes" id="UP000015530"/>
    </source>
</evidence>
<gene>
    <name evidence="1" type="ORF">CGLO_18386</name>
</gene>
<protein>
    <submittedName>
        <fullName evidence="1">Uncharacterized protein</fullName>
    </submittedName>
</protein>